<evidence type="ECO:0000259" key="8">
    <source>
        <dbReference type="Pfam" id="PF17846"/>
    </source>
</evidence>
<evidence type="ECO:0000259" key="9">
    <source>
        <dbReference type="Pfam" id="PF18129"/>
    </source>
</evidence>
<evidence type="ECO:0000313" key="13">
    <source>
        <dbReference type="RefSeq" id="XP_032816416.1"/>
    </source>
</evidence>
<feature type="domain" description="Xrn1 helical" evidence="8">
    <location>
        <begin position="274"/>
        <end position="586"/>
    </location>
</feature>
<feature type="region of interest" description="Disordered" evidence="6">
    <location>
        <begin position="1469"/>
        <end position="1506"/>
    </location>
</feature>
<keyword evidence="5" id="KW-0694">RNA-binding</keyword>
<feature type="domain" description="Xrn1 N-terminal" evidence="7">
    <location>
        <begin position="1"/>
        <end position="227"/>
    </location>
</feature>
<sequence length="1640" mass="184521">MGVPKFYRWVSERYPCLSEVVKEHQIPEFDNLYLDMNGIIHTCSHPDDTDVHLRIPEEKIFSDIFHYIEVLFRIIKPRKVFFMAVDGVAPRAKMNQQRGRRFRSAKEAEDKIKKAIEKGEVLPTEERFDSNCITPGTFFMARLQERLKSFVSDKLDTDRLWHGVTVYLSGHETPGEGEHKIMEFIRAQKIRADHDPNTRHCLYGLDADLIMLGLTSHEPHFSLLREEVRFGGKKSQKRSVAPEETTFHLLHLSLMREYLQYEFEELKALLPFPFSVEHVIDDWVLMGFLVGNDFIPNLPNLHIAQDALPLLYRTYIKVLPTLDGYINESGILNLPRFEKYLDALSKFDREHFNEVYVDLKWFEGKTGNREKEKDDASRLPPEVHMGMGNPPARDGVSASQIPEDRERDELFELEFAHYKRNYYMTKMEVEAVTDDFLAKQALCYVEAIQWILHYYYNGVASWGWFYPYHYAPFVSDVRGISKLELKLNLGQPFLPYQQLLAVLPSLSKQLLPQAYQSLVSDETSPLHDFYPKDFNTDLNGKQHEWEAVVLVPFICEKRLLEAMQSCEHLLTEEERQRNVHSACLEYLSNRTPRCVEVPMDAWHVKTRRPQTEYSTPTLFYPGFPTLKQIPHKFYFKKAGVTVFQHKSRGESIILEVLPKNNEMATEELAATLLGRPVFVNWPHLEEALVVAVADFKIKLSVQGEGAVDIKRVQLSKEEEKNVRKDMLAITEQYMNRKGVVVATSGCVLYAHPLVSRRYVFTQRGCATLQRQWAANASPFMLHTSLKDICTPEVAASHSKTLEEIFPLNSTVFMLGTPHYGCQGEILDSSDIIREGRIRVMFTVPYEPNLQPVIQNQHSFAVRYSPGYVLANRLAISGHVLSRITGTLLVAKGSRKCPKGDQKCNLGLNLKFNRKNEEVSGYTKRVENEWLYSAATELLLGQYVERFPELFKYLASNSQSDMFYEDEIWSSEEENSSERVHEVLDWLKSLPASSASRSSCDTQVLDAGVVERLEQEVDAHKAKKNKKKVKISVKPHLLFRPEEALGYVIPDPQAKFQLFDRVVNVRESFSVPLGLRGTLIGIHGAEREADILYEVLFDEEFVGGLTIRCTSGRAYRLPPSALVNLSHGTRGSFELLGPNVGKLATAPQPLHIGNDLRGTRKTPTNQPLAVLTSAGRLNHSPTSPFLPTNDGFVSLWEKLQDIKPGNNTNEAELSKPNISILARPVQSAPQPQPQPAQGLSSEFQKLLSSLKVGENESSHQKPQQDSGPGPTPNDLDTHLFVQKGTETLMQLLKIDKQPARDAKANTGPGDRLGAGAVPAAAHPAAAAKPEPDTASASYRPPLLPNVPRMGPPQPLQQMIAGQSFPCNMYQPMRMQGLQPPTTSLQGAAFTLPHSQPYFHPMPWQPIISSPQQRYHLQAINQPPFHMRFAPPNHAIPHQQPRMMTAANQKLPHQHTQAYSSGRKTMPQVFTQPPQQFSTNQNAAAGFGFSNQSAPHQTKRLQANEPAASAHLSQFVPLQVYRQQVTHSNPLQAANPTAHAHPQPLKASPQAAELRPEVVPAVVVHTGTAVCALAQPDSEDAPPAGASESLSSAASTATLAKEEQEGAQPPQLPKDCIAATSKKRRARKPANLAVNFGGQMPK</sequence>
<evidence type="ECO:0000256" key="5">
    <source>
        <dbReference type="PIRNR" id="PIRNR006743"/>
    </source>
</evidence>
<dbReference type="CDD" id="cd18673">
    <property type="entry name" value="PIN_XRN1-2-like"/>
    <property type="match status" value="1"/>
</dbReference>
<dbReference type="Gene3D" id="2.30.30.750">
    <property type="match status" value="1"/>
</dbReference>
<dbReference type="InterPro" id="IPR027073">
    <property type="entry name" value="5_3_exoribonuclease"/>
</dbReference>
<dbReference type="GO" id="GO:0003723">
    <property type="term" value="F:RNA binding"/>
    <property type="evidence" value="ECO:0007669"/>
    <property type="project" value="UniProtKB-KW"/>
</dbReference>
<feature type="domain" description="5'-3' exoribonuclease 1 SH3-like" evidence="9">
    <location>
        <begin position="1053"/>
        <end position="1123"/>
    </location>
</feature>
<feature type="compositionally biased region" description="Low complexity" evidence="6">
    <location>
        <begin position="1579"/>
        <end position="1597"/>
    </location>
</feature>
<dbReference type="Pfam" id="PF18129">
    <property type="entry name" value="SH3_12"/>
    <property type="match status" value="1"/>
</dbReference>
<dbReference type="Pfam" id="PF17846">
    <property type="entry name" value="XRN_M"/>
    <property type="match status" value="1"/>
</dbReference>
<evidence type="ECO:0000259" key="7">
    <source>
        <dbReference type="Pfam" id="PF03159"/>
    </source>
</evidence>
<proteinExistence type="inferred from homology"/>
<comment type="subcellular location">
    <subcellularLocation>
        <location evidence="5">Cytoplasm</location>
    </subcellularLocation>
</comment>
<evidence type="ECO:0000256" key="2">
    <source>
        <dbReference type="ARBA" id="ARBA00022801"/>
    </source>
</evidence>
<evidence type="ECO:0000259" key="11">
    <source>
        <dbReference type="Pfam" id="PF18334"/>
    </source>
</evidence>
<dbReference type="GO" id="GO:0005634">
    <property type="term" value="C:nucleus"/>
    <property type="evidence" value="ECO:0007669"/>
    <property type="project" value="TreeGrafter"/>
</dbReference>
<organism evidence="12 13">
    <name type="scientific">Petromyzon marinus</name>
    <name type="common">Sea lamprey</name>
    <dbReference type="NCBI Taxonomy" id="7757"/>
    <lineage>
        <taxon>Eukaryota</taxon>
        <taxon>Metazoa</taxon>
        <taxon>Chordata</taxon>
        <taxon>Craniata</taxon>
        <taxon>Vertebrata</taxon>
        <taxon>Cyclostomata</taxon>
        <taxon>Hyperoartia</taxon>
        <taxon>Petromyzontiformes</taxon>
        <taxon>Petromyzontidae</taxon>
        <taxon>Petromyzon</taxon>
    </lineage>
</organism>
<dbReference type="InterPro" id="IPR040992">
    <property type="entry name" value="XRN1_D1"/>
</dbReference>
<dbReference type="PANTHER" id="PTHR12341:SF7">
    <property type="entry name" value="5'-3' EXORIBONUCLEASE 1"/>
    <property type="match status" value="1"/>
</dbReference>
<keyword evidence="5" id="KW-0963">Cytoplasm</keyword>
<evidence type="ECO:0000256" key="1">
    <source>
        <dbReference type="ARBA" id="ARBA00022722"/>
    </source>
</evidence>
<dbReference type="InterPro" id="IPR047008">
    <property type="entry name" value="XRN1_SH3_sf"/>
</dbReference>
<feature type="domain" description="5'-3' exoribonuclease 1 D1" evidence="10">
    <location>
        <begin position="622"/>
        <end position="753"/>
    </location>
</feature>
<evidence type="ECO:0000259" key="10">
    <source>
        <dbReference type="Pfam" id="PF18332"/>
    </source>
</evidence>
<dbReference type="GO" id="GO:0004534">
    <property type="term" value="F:5'-3' RNA exonuclease activity"/>
    <property type="evidence" value="ECO:0007669"/>
    <property type="project" value="TreeGrafter"/>
</dbReference>
<dbReference type="GO" id="GO:0000956">
    <property type="term" value="P:nuclear-transcribed mRNA catabolic process"/>
    <property type="evidence" value="ECO:0007669"/>
    <property type="project" value="InterPro"/>
</dbReference>
<dbReference type="RefSeq" id="XP_032816416.1">
    <property type="nucleotide sequence ID" value="XM_032960525.1"/>
</dbReference>
<dbReference type="CTD" id="54464"/>
<dbReference type="InterPro" id="IPR041412">
    <property type="entry name" value="Xrn1_helical"/>
</dbReference>
<dbReference type="GO" id="GO:0016075">
    <property type="term" value="P:rRNA catabolic process"/>
    <property type="evidence" value="ECO:0007669"/>
    <property type="project" value="TreeGrafter"/>
</dbReference>
<feature type="domain" description="Exoribonuclease Xrn1 D2/D3" evidence="11">
    <location>
        <begin position="801"/>
        <end position="1027"/>
    </location>
</feature>
<feature type="region of interest" description="Disordered" evidence="6">
    <location>
        <begin position="1250"/>
        <end position="1276"/>
    </location>
</feature>
<comment type="similarity">
    <text evidence="4 5">Belongs to the 5'-3' exonuclease family.</text>
</comment>
<dbReference type="KEGG" id="pmrn:116945882"/>
<feature type="region of interest" description="Disordered" evidence="6">
    <location>
        <begin position="1573"/>
        <end position="1640"/>
    </location>
</feature>
<feature type="region of interest" description="Disordered" evidence="6">
    <location>
        <begin position="370"/>
        <end position="399"/>
    </location>
</feature>
<evidence type="ECO:0000256" key="4">
    <source>
        <dbReference type="ARBA" id="ARBA00038299"/>
    </source>
</evidence>
<dbReference type="Proteomes" id="UP001318040">
    <property type="component" value="Chromosome 25"/>
</dbReference>
<evidence type="ECO:0000256" key="3">
    <source>
        <dbReference type="ARBA" id="ARBA00022839"/>
    </source>
</evidence>
<dbReference type="InterPro" id="IPR016494">
    <property type="entry name" value="5_3_exoribonuclease_1"/>
</dbReference>
<keyword evidence="1 5" id="KW-0540">Nuclease</keyword>
<dbReference type="Pfam" id="PF03159">
    <property type="entry name" value="XRN_N"/>
    <property type="match status" value="1"/>
</dbReference>
<evidence type="ECO:0000313" key="12">
    <source>
        <dbReference type="Proteomes" id="UP001318040"/>
    </source>
</evidence>
<dbReference type="InterPro" id="IPR004859">
    <property type="entry name" value="Xrn1_N"/>
</dbReference>
<dbReference type="Pfam" id="PF18332">
    <property type="entry name" value="XRN1_D1"/>
    <property type="match status" value="1"/>
</dbReference>
<dbReference type="PIRSF" id="PIRSF006743">
    <property type="entry name" value="Exonuclease_Xnr1"/>
    <property type="match status" value="1"/>
</dbReference>
<keyword evidence="3 5" id="KW-0269">Exonuclease</keyword>
<dbReference type="InterPro" id="IPR041106">
    <property type="entry name" value="XRN1_D2_D3"/>
</dbReference>
<dbReference type="PANTHER" id="PTHR12341">
    <property type="entry name" value="5'-&gt;3' EXORIBONUCLEASE"/>
    <property type="match status" value="1"/>
</dbReference>
<evidence type="ECO:0000256" key="6">
    <source>
        <dbReference type="SAM" id="MobiDB-lite"/>
    </source>
</evidence>
<dbReference type="Gene3D" id="3.40.50.12390">
    <property type="match status" value="1"/>
</dbReference>
<keyword evidence="12" id="KW-1185">Reference proteome</keyword>
<keyword evidence="2 5" id="KW-0378">Hydrolase</keyword>
<dbReference type="InterPro" id="IPR047007">
    <property type="entry name" value="XRN1_D1_sf"/>
</dbReference>
<dbReference type="EC" id="3.1.13.-" evidence="5"/>
<protein>
    <recommendedName>
        <fullName evidence="5">5'-3' exoribonuclease 1</fullName>
        <ecNumber evidence="5">3.1.13.-</ecNumber>
    </recommendedName>
</protein>
<feature type="region of interest" description="Disordered" evidence="6">
    <location>
        <begin position="1530"/>
        <end position="1551"/>
    </location>
</feature>
<reference evidence="13" key="1">
    <citation type="submission" date="2025-08" db="UniProtKB">
        <authorList>
            <consortium name="RefSeq"/>
        </authorList>
    </citation>
    <scope>IDENTIFICATION</scope>
    <source>
        <tissue evidence="13">Sperm</tissue>
    </source>
</reference>
<dbReference type="Gene3D" id="2.170.260.40">
    <property type="match status" value="1"/>
</dbReference>
<feature type="compositionally biased region" description="Polar residues" evidence="6">
    <location>
        <begin position="1469"/>
        <end position="1494"/>
    </location>
</feature>
<dbReference type="FunFam" id="3.40.50.12390:FF:000002">
    <property type="entry name" value="5'-3' exoribonuclease 1"/>
    <property type="match status" value="1"/>
</dbReference>
<name>A0AAJ7TEE6_PETMA</name>
<dbReference type="GO" id="GO:0005737">
    <property type="term" value="C:cytoplasm"/>
    <property type="evidence" value="ECO:0007669"/>
    <property type="project" value="UniProtKB-SubCell"/>
</dbReference>
<dbReference type="Pfam" id="PF18334">
    <property type="entry name" value="XRN1_D2_D3"/>
    <property type="match status" value="1"/>
</dbReference>
<dbReference type="InterPro" id="IPR041385">
    <property type="entry name" value="SH3_12"/>
</dbReference>
<accession>A0AAJ7TEE6</accession>
<gene>
    <name evidence="13" type="primary">XRN1</name>
</gene>
<dbReference type="Gene3D" id="1.25.40.1050">
    <property type="match status" value="1"/>
</dbReference>